<dbReference type="OrthoDB" id="124303at2759"/>
<dbReference type="RefSeq" id="XP_002997078.1">
    <property type="nucleotide sequence ID" value="XM_002997032.1"/>
</dbReference>
<protein>
    <submittedName>
        <fullName evidence="1">Uncharacterized protein</fullName>
    </submittedName>
</protein>
<accession>D0NZY7</accession>
<reference evidence="2" key="1">
    <citation type="journal article" date="2009" name="Nature">
        <title>Genome sequence and analysis of the Irish potato famine pathogen Phytophthora infestans.</title>
        <authorList>
            <consortium name="The Broad Institute Genome Sequencing Platform"/>
            <person name="Haas B.J."/>
            <person name="Kamoun S."/>
            <person name="Zody M.C."/>
            <person name="Jiang R.H."/>
            <person name="Handsaker R.E."/>
            <person name="Cano L.M."/>
            <person name="Grabherr M."/>
            <person name="Kodira C.D."/>
            <person name="Raffaele S."/>
            <person name="Torto-Alalibo T."/>
            <person name="Bozkurt T.O."/>
            <person name="Ah-Fong A.M."/>
            <person name="Alvarado L."/>
            <person name="Anderson V.L."/>
            <person name="Armstrong M.R."/>
            <person name="Avrova A."/>
            <person name="Baxter L."/>
            <person name="Beynon J."/>
            <person name="Boevink P.C."/>
            <person name="Bollmann S.R."/>
            <person name="Bos J.I."/>
            <person name="Bulone V."/>
            <person name="Cai G."/>
            <person name="Cakir C."/>
            <person name="Carrington J.C."/>
            <person name="Chawner M."/>
            <person name="Conti L."/>
            <person name="Costanzo S."/>
            <person name="Ewan R."/>
            <person name="Fahlgren N."/>
            <person name="Fischbach M.A."/>
            <person name="Fugelstad J."/>
            <person name="Gilroy E.M."/>
            <person name="Gnerre S."/>
            <person name="Green P.J."/>
            <person name="Grenville-Briggs L.J."/>
            <person name="Griffith J."/>
            <person name="Grunwald N.J."/>
            <person name="Horn K."/>
            <person name="Horner N.R."/>
            <person name="Hu C.H."/>
            <person name="Huitema E."/>
            <person name="Jeong D.H."/>
            <person name="Jones A.M."/>
            <person name="Jones J.D."/>
            <person name="Jones R.W."/>
            <person name="Karlsson E.K."/>
            <person name="Kunjeti S.G."/>
            <person name="Lamour K."/>
            <person name="Liu Z."/>
            <person name="Ma L."/>
            <person name="Maclean D."/>
            <person name="Chibucos M.C."/>
            <person name="McDonald H."/>
            <person name="McWalters J."/>
            <person name="Meijer H.J."/>
            <person name="Morgan W."/>
            <person name="Morris P.F."/>
            <person name="Munro C.A."/>
            <person name="O'Neill K."/>
            <person name="Ospina-Giraldo M."/>
            <person name="Pinzon A."/>
            <person name="Pritchard L."/>
            <person name="Ramsahoye B."/>
            <person name="Ren Q."/>
            <person name="Restrepo S."/>
            <person name="Roy S."/>
            <person name="Sadanandom A."/>
            <person name="Savidor A."/>
            <person name="Schornack S."/>
            <person name="Schwartz D.C."/>
            <person name="Schumann U.D."/>
            <person name="Schwessinger B."/>
            <person name="Seyer L."/>
            <person name="Sharpe T."/>
            <person name="Silvar C."/>
            <person name="Song J."/>
            <person name="Studholme D.J."/>
            <person name="Sykes S."/>
            <person name="Thines M."/>
            <person name="van de Vondervoort P.J."/>
            <person name="Phuntumart V."/>
            <person name="Wawra S."/>
            <person name="Weide R."/>
            <person name="Win J."/>
            <person name="Young C."/>
            <person name="Zhou S."/>
            <person name="Fry W."/>
            <person name="Meyers B.C."/>
            <person name="van West P."/>
            <person name="Ristaino J."/>
            <person name="Govers F."/>
            <person name="Birch P.R."/>
            <person name="Whisson S.C."/>
            <person name="Judelson H.S."/>
            <person name="Nusbaum C."/>
        </authorList>
    </citation>
    <scope>NUCLEOTIDE SEQUENCE [LARGE SCALE GENOMIC DNA]</scope>
    <source>
        <strain evidence="2">T30-4</strain>
    </source>
</reference>
<keyword evidence="2" id="KW-1185">Reference proteome</keyword>
<dbReference type="KEGG" id="pif:PITG_19206"/>
<evidence type="ECO:0000313" key="2">
    <source>
        <dbReference type="Proteomes" id="UP000006643"/>
    </source>
</evidence>
<dbReference type="HOGENOM" id="CLU_1762388_0_0_1"/>
<dbReference type="InParanoid" id="D0NZY7"/>
<dbReference type="Proteomes" id="UP000006643">
    <property type="component" value="Unassembled WGS sequence"/>
</dbReference>
<proteinExistence type="predicted"/>
<dbReference type="AlphaFoldDB" id="D0NZY7"/>
<name>D0NZY7_PHYIT</name>
<gene>
    <name evidence="1" type="ORF">PITG_19206</name>
</gene>
<organism evidence="1 2">
    <name type="scientific">Phytophthora infestans (strain T30-4)</name>
    <name type="common">Potato late blight agent</name>
    <dbReference type="NCBI Taxonomy" id="403677"/>
    <lineage>
        <taxon>Eukaryota</taxon>
        <taxon>Sar</taxon>
        <taxon>Stramenopiles</taxon>
        <taxon>Oomycota</taxon>
        <taxon>Peronosporomycetes</taxon>
        <taxon>Peronosporales</taxon>
        <taxon>Peronosporaceae</taxon>
        <taxon>Phytophthora</taxon>
    </lineage>
</organism>
<sequence length="148" mass="16235">MGSVGEKYTSPYCTASCVLTKAQDLQEFKEACIQPPKTERSGAAAESTLHDVVIQLQQHWGSTFQGSAIVWRMWANSITRNLNRSTWTGAISDPPPEHVANLLNAADSRLEQHIANLNRSSRLALDCVAAAIADNEQIRRDADALDTQ</sequence>
<dbReference type="EMBL" id="DS028207">
    <property type="protein sequence ID" value="EEY70144.1"/>
    <property type="molecule type" value="Genomic_DNA"/>
</dbReference>
<dbReference type="VEuPathDB" id="FungiDB:PITG_19206"/>
<dbReference type="eggNOG" id="ENOG502SQVU">
    <property type="taxonomic scope" value="Eukaryota"/>
</dbReference>
<evidence type="ECO:0000313" key="1">
    <source>
        <dbReference type="EMBL" id="EEY70144.1"/>
    </source>
</evidence>
<dbReference type="GeneID" id="9467271"/>